<dbReference type="Proteomes" id="UP000009872">
    <property type="component" value="Unassembled WGS sequence"/>
</dbReference>
<evidence type="ECO:0000313" key="3">
    <source>
        <dbReference type="EMBL" id="EKU87316.1"/>
    </source>
</evidence>
<dbReference type="GO" id="GO:0003887">
    <property type="term" value="F:DNA-directed DNA polymerase activity"/>
    <property type="evidence" value="ECO:0007669"/>
    <property type="project" value="InterPro"/>
</dbReference>
<dbReference type="eggNOG" id="COG5527">
    <property type="taxonomic scope" value="Bacteria"/>
</dbReference>
<proteinExistence type="inferred from homology"/>
<dbReference type="STRING" id="742727.HMPREF9447_05505"/>
<dbReference type="SUPFAM" id="SSF46785">
    <property type="entry name" value="Winged helix' DNA-binding domain"/>
    <property type="match status" value="2"/>
</dbReference>
<dbReference type="InterPro" id="IPR036388">
    <property type="entry name" value="WH-like_DNA-bd_sf"/>
</dbReference>
<keyword evidence="4" id="KW-1185">Reference proteome</keyword>
<feature type="domain" description="Initiator Rep protein WH1" evidence="2">
    <location>
        <begin position="20"/>
        <end position="167"/>
    </location>
</feature>
<dbReference type="InterPro" id="IPR036390">
    <property type="entry name" value="WH_DNA-bd_sf"/>
</dbReference>
<comment type="similarity">
    <text evidence="1">Belongs to the initiator RepB protein family.</text>
</comment>
<evidence type="ECO:0000259" key="2">
    <source>
        <dbReference type="Pfam" id="PF01051"/>
    </source>
</evidence>
<reference evidence="3 4" key="1">
    <citation type="submission" date="2012-09" db="EMBL/GenBank/DDBJ databases">
        <title>The Genome Sequence of Bacteroides oleiciplenus YIT 12058.</title>
        <authorList>
            <consortium name="The Broad Institute Genome Sequencing Platform"/>
            <person name="Earl A."/>
            <person name="Ward D."/>
            <person name="Feldgarden M."/>
            <person name="Gevers D."/>
            <person name="Morotomi M."/>
            <person name="Walker B."/>
            <person name="Young S.K."/>
            <person name="Zeng Q."/>
            <person name="Gargeya S."/>
            <person name="Fitzgerald M."/>
            <person name="Haas B."/>
            <person name="Abouelleil A."/>
            <person name="Alvarado L."/>
            <person name="Arachchi H.M."/>
            <person name="Berlin A.M."/>
            <person name="Chapman S.B."/>
            <person name="Goldberg J."/>
            <person name="Griggs A."/>
            <person name="Gujja S."/>
            <person name="Hansen M."/>
            <person name="Howarth C."/>
            <person name="Imamovic A."/>
            <person name="Larimer J."/>
            <person name="McCowen C."/>
            <person name="Montmayeur A."/>
            <person name="Murphy C."/>
            <person name="Neiman D."/>
            <person name="Pearson M."/>
            <person name="Priest M."/>
            <person name="Roberts A."/>
            <person name="Saif S."/>
            <person name="Shea T."/>
            <person name="Sisk P."/>
            <person name="Sykes S."/>
            <person name="Wortman J."/>
            <person name="Nusbaum C."/>
            <person name="Birren B."/>
        </authorList>
    </citation>
    <scope>NUCLEOTIDE SEQUENCE [LARGE SCALE GENOMIC DNA]</scope>
    <source>
        <strain evidence="3 4">YIT 12058</strain>
    </source>
</reference>
<evidence type="ECO:0000313" key="4">
    <source>
        <dbReference type="Proteomes" id="UP000009872"/>
    </source>
</evidence>
<name>K9DVT8_9BACE</name>
<dbReference type="RefSeq" id="WP_009132797.1">
    <property type="nucleotide sequence ID" value="NZ_JH992951.1"/>
</dbReference>
<dbReference type="InterPro" id="IPR000525">
    <property type="entry name" value="Initiator_Rep_WH1"/>
</dbReference>
<comment type="caution">
    <text evidence="3">The sequence shown here is derived from an EMBL/GenBank/DDBJ whole genome shotgun (WGS) entry which is preliminary data.</text>
</comment>
<dbReference type="EMBL" id="ADLF01000029">
    <property type="protein sequence ID" value="EKU87316.1"/>
    <property type="molecule type" value="Genomic_DNA"/>
</dbReference>
<evidence type="ECO:0000256" key="1">
    <source>
        <dbReference type="ARBA" id="ARBA00038283"/>
    </source>
</evidence>
<dbReference type="Pfam" id="PF21205">
    <property type="entry name" value="Rep3_C"/>
    <property type="match status" value="1"/>
</dbReference>
<protein>
    <recommendedName>
        <fullName evidence="2">Initiator Rep protein WH1 domain-containing protein</fullName>
    </recommendedName>
</protein>
<dbReference type="Gene3D" id="1.10.10.10">
    <property type="entry name" value="Winged helix-like DNA-binding domain superfamily/Winged helix DNA-binding domain"/>
    <property type="match status" value="2"/>
</dbReference>
<dbReference type="Pfam" id="PF01051">
    <property type="entry name" value="Rep3_N"/>
    <property type="match status" value="1"/>
</dbReference>
<accession>K9DVT8</accession>
<organism evidence="3 4">
    <name type="scientific">Bacteroides oleiciplenus YIT 12058</name>
    <dbReference type="NCBI Taxonomy" id="742727"/>
    <lineage>
        <taxon>Bacteria</taxon>
        <taxon>Pseudomonadati</taxon>
        <taxon>Bacteroidota</taxon>
        <taxon>Bacteroidia</taxon>
        <taxon>Bacteroidales</taxon>
        <taxon>Bacteroidaceae</taxon>
        <taxon>Bacteroides</taxon>
    </lineage>
</organism>
<dbReference type="AlphaFoldDB" id="K9DVT8"/>
<dbReference type="GO" id="GO:0006270">
    <property type="term" value="P:DNA replication initiation"/>
    <property type="evidence" value="ECO:0007669"/>
    <property type="project" value="InterPro"/>
</dbReference>
<sequence length="331" mass="39552">MKSIKVMEKKDKKQRDIVLSQDNALTTARYKFDLIEKRALYSIIRNIRAQYIENENGRRDLFDDLIITIHEEELKKCGDNTKMQNIYDALKRLRNRDIEINNEKMWLSIGFVNYVKHIKNKSYFEVQVSKEVLPYYVELAQNFTSYSMTVAIALKSTFSQRFYELCCQYRNAGFFFYTVEKLREMFMLEKKYKRGCDFKRRVLDDPQKELRELYNAGQCDLYFEFEPKSYKGKEVTEYKFYVYTRQTEQQKLLEYESAKQAIIYITTTISRFSKSDKGYVKRVVNAVQLHPEIAVQVAQKIQKKFEQYIDKPAKQIGAIIRVCLMEDFGIE</sequence>
<gene>
    <name evidence="3" type="ORF">HMPREF9447_05505</name>
</gene>
<dbReference type="PATRIC" id="fig|742727.4.peg.5635"/>
<dbReference type="HOGENOM" id="CLU_876906_0_0_10"/>